<dbReference type="OMA" id="YSKCGCW"/>
<dbReference type="Pfam" id="PF13041">
    <property type="entry name" value="PPR_2"/>
    <property type="match status" value="3"/>
</dbReference>
<reference evidence="3 4" key="1">
    <citation type="journal article" date="2017" name="Mol. Plant">
        <title>The Genome of Medicinal Plant Macleaya cordata Provides New Insights into Benzylisoquinoline Alkaloids Metabolism.</title>
        <authorList>
            <person name="Liu X."/>
            <person name="Liu Y."/>
            <person name="Huang P."/>
            <person name="Ma Y."/>
            <person name="Qing Z."/>
            <person name="Tang Q."/>
            <person name="Cao H."/>
            <person name="Cheng P."/>
            <person name="Zheng Y."/>
            <person name="Yuan Z."/>
            <person name="Zhou Y."/>
            <person name="Liu J."/>
            <person name="Tang Z."/>
            <person name="Zhuo Y."/>
            <person name="Zhang Y."/>
            <person name="Yu L."/>
            <person name="Huang J."/>
            <person name="Yang P."/>
            <person name="Peng Q."/>
            <person name="Zhang J."/>
            <person name="Jiang W."/>
            <person name="Zhang Z."/>
            <person name="Lin K."/>
            <person name="Ro D.K."/>
            <person name="Chen X."/>
            <person name="Xiong X."/>
            <person name="Shang Y."/>
            <person name="Huang S."/>
            <person name="Zeng J."/>
        </authorList>
    </citation>
    <scope>NUCLEOTIDE SEQUENCE [LARGE SCALE GENOMIC DNA]</scope>
    <source>
        <strain evidence="4">cv. BLH2017</strain>
        <tissue evidence="3">Root</tissue>
    </source>
</reference>
<dbReference type="InParanoid" id="A0A200QEZ3"/>
<dbReference type="OrthoDB" id="185373at2759"/>
<dbReference type="NCBIfam" id="TIGR00756">
    <property type="entry name" value="PPR"/>
    <property type="match status" value="6"/>
</dbReference>
<feature type="repeat" description="PPR" evidence="2">
    <location>
        <begin position="436"/>
        <end position="470"/>
    </location>
</feature>
<proteinExistence type="predicted"/>
<evidence type="ECO:0000313" key="4">
    <source>
        <dbReference type="Proteomes" id="UP000195402"/>
    </source>
</evidence>
<dbReference type="FunCoup" id="A0A200QEZ3">
    <property type="interactions" value="91"/>
</dbReference>
<dbReference type="InterPro" id="IPR046960">
    <property type="entry name" value="PPR_At4g14850-like_plant"/>
</dbReference>
<dbReference type="GO" id="GO:0003723">
    <property type="term" value="F:RNA binding"/>
    <property type="evidence" value="ECO:0007669"/>
    <property type="project" value="InterPro"/>
</dbReference>
<dbReference type="Proteomes" id="UP000195402">
    <property type="component" value="Unassembled WGS sequence"/>
</dbReference>
<gene>
    <name evidence="3" type="ORF">BVC80_9097g141</name>
</gene>
<dbReference type="Pfam" id="PF01535">
    <property type="entry name" value="PPR"/>
    <property type="match status" value="5"/>
</dbReference>
<dbReference type="FunFam" id="1.25.40.10:FF:000090">
    <property type="entry name" value="Pentatricopeptide repeat-containing protein, chloroplastic"/>
    <property type="match status" value="1"/>
</dbReference>
<comment type="caution">
    <text evidence="3">The sequence shown here is derived from an EMBL/GenBank/DDBJ whole genome shotgun (WGS) entry which is preliminary data.</text>
</comment>
<dbReference type="EMBL" id="MVGT01002224">
    <property type="protein sequence ID" value="OVA09060.1"/>
    <property type="molecule type" value="Genomic_DNA"/>
</dbReference>
<protein>
    <submittedName>
        <fullName evidence="3">Pentatricopeptide repeat</fullName>
    </submittedName>
</protein>
<name>A0A200QEZ3_MACCD</name>
<dbReference type="InterPro" id="IPR002885">
    <property type="entry name" value="PPR_rpt"/>
</dbReference>
<dbReference type="PANTHER" id="PTHR47926">
    <property type="entry name" value="PENTATRICOPEPTIDE REPEAT-CONTAINING PROTEIN"/>
    <property type="match status" value="1"/>
</dbReference>
<evidence type="ECO:0000256" key="1">
    <source>
        <dbReference type="ARBA" id="ARBA00022737"/>
    </source>
</evidence>
<keyword evidence="1" id="KW-0677">Repeat</keyword>
<feature type="repeat" description="PPR" evidence="2">
    <location>
        <begin position="471"/>
        <end position="506"/>
    </location>
</feature>
<organism evidence="3 4">
    <name type="scientific">Macleaya cordata</name>
    <name type="common">Five-seeded plume-poppy</name>
    <name type="synonym">Bocconia cordata</name>
    <dbReference type="NCBI Taxonomy" id="56857"/>
    <lineage>
        <taxon>Eukaryota</taxon>
        <taxon>Viridiplantae</taxon>
        <taxon>Streptophyta</taxon>
        <taxon>Embryophyta</taxon>
        <taxon>Tracheophyta</taxon>
        <taxon>Spermatophyta</taxon>
        <taxon>Magnoliopsida</taxon>
        <taxon>Ranunculales</taxon>
        <taxon>Papaveraceae</taxon>
        <taxon>Papaveroideae</taxon>
        <taxon>Macleaya</taxon>
    </lineage>
</organism>
<dbReference type="FunFam" id="1.25.40.10:FF:000344">
    <property type="entry name" value="Pentatricopeptide repeat-containing protein"/>
    <property type="match status" value="1"/>
</dbReference>
<dbReference type="InterPro" id="IPR011990">
    <property type="entry name" value="TPR-like_helical_dom_sf"/>
</dbReference>
<dbReference type="InterPro" id="IPR046848">
    <property type="entry name" value="E_motif"/>
</dbReference>
<feature type="repeat" description="PPR" evidence="2">
    <location>
        <begin position="196"/>
        <end position="226"/>
    </location>
</feature>
<keyword evidence="4" id="KW-1185">Reference proteome</keyword>
<dbReference type="GO" id="GO:0009451">
    <property type="term" value="P:RNA modification"/>
    <property type="evidence" value="ECO:0007669"/>
    <property type="project" value="InterPro"/>
</dbReference>
<dbReference type="PANTHER" id="PTHR47926:SF424">
    <property type="entry name" value="PENTACOTRIPEPTIDE-REPEAT REGION OF PRORP DOMAIN-CONTAINING PROTEIN"/>
    <property type="match status" value="1"/>
</dbReference>
<dbReference type="FunFam" id="1.25.40.10:FF:001175">
    <property type="entry name" value="Pentatricopeptide repeat-containing protein At1g19720"/>
    <property type="match status" value="1"/>
</dbReference>
<dbReference type="Gene3D" id="1.25.40.10">
    <property type="entry name" value="Tetratricopeptide repeat domain"/>
    <property type="match status" value="4"/>
</dbReference>
<feature type="repeat" description="PPR" evidence="2">
    <location>
        <begin position="299"/>
        <end position="333"/>
    </location>
</feature>
<sequence>MKGAITKLVSNGLYREALSLFTRLHSNHFPPNNLTYPSLLKACGKLNLASNGLQIHAHVVKTGFYRDVYTATALTDMYMKLHLLKDGVKMFDEMPERNLASINAVISGLSQNGYFREALLVFKHVGIGGFKPNSITLASVLPACETVKDGFQIHGFAVKLGVEVDIYVATSVLSMYLNCQELVSAVRVFKMIEDKSVVSYNALISGLLHNGLPLLVLDLFKEMRESLGEKPSLVTWVSVLSACSGLLTLRFGKQVHCLILKYEVGFDVKVGTAFVDMYSKCGCWKEAYEIFKELDDNRNLITWNSMISGMMLNGQCELAAELFEQLEQEGMEPDSASWNSMISGFSQLGKGIEAFCFFNRMQLAGVMPSLKSVTSLLPACSVLSALQSGKEIHGHTIRTAIDADEFISTSVIDMYMKCGVSFLARRVFDRVDRSDDPALWNAMILGYGRNGENDYALEIFDLMLKEGIKPNSGTFISILSACGHAGKVEKGLELFRMMSRDYGVNPTPEHFGCMVDLLGRDGRLDEARNLIQEISEPSSSVYASLLGACKCHLDAELGEEMVERLSQLEPGDPSPFVILSNIYAGQGRWKDVQRVREMMKDRGLRKLPGCSW</sequence>
<dbReference type="Pfam" id="PF20431">
    <property type="entry name" value="E_motif"/>
    <property type="match status" value="1"/>
</dbReference>
<accession>A0A200QEZ3</accession>
<dbReference type="FunFam" id="1.25.40.10:FF:000351">
    <property type="entry name" value="Pentatricopeptide repeat-containing protein"/>
    <property type="match status" value="1"/>
</dbReference>
<dbReference type="PROSITE" id="PS51375">
    <property type="entry name" value="PPR"/>
    <property type="match status" value="6"/>
</dbReference>
<feature type="repeat" description="PPR" evidence="2">
    <location>
        <begin position="334"/>
        <end position="368"/>
    </location>
</feature>
<evidence type="ECO:0000256" key="2">
    <source>
        <dbReference type="PROSITE-ProRule" id="PRU00708"/>
    </source>
</evidence>
<evidence type="ECO:0000313" key="3">
    <source>
        <dbReference type="EMBL" id="OVA09060.1"/>
    </source>
</evidence>
<dbReference type="AlphaFoldDB" id="A0A200QEZ3"/>
<feature type="repeat" description="PPR" evidence="2">
    <location>
        <begin position="98"/>
        <end position="132"/>
    </location>
</feature>